<accession>A0ABT3H673</accession>
<evidence type="ECO:0000313" key="4">
    <source>
        <dbReference type="EMBL" id="MCW2305849.1"/>
    </source>
</evidence>
<dbReference type="InterPro" id="IPR053831">
    <property type="entry name" value="SOGP_N"/>
</dbReference>
<dbReference type="RefSeq" id="WP_264599531.1">
    <property type="nucleotide sequence ID" value="NZ_JAOQNS010000001.1"/>
</dbReference>
<dbReference type="InterPro" id="IPR012341">
    <property type="entry name" value="6hp_glycosidase-like_sf"/>
</dbReference>
<dbReference type="Pfam" id="PF17167">
    <property type="entry name" value="Glyco_hydro_94"/>
    <property type="match status" value="1"/>
</dbReference>
<dbReference type="InterPro" id="IPR016166">
    <property type="entry name" value="FAD-bd_PCMH"/>
</dbReference>
<dbReference type="InterPro" id="IPR037018">
    <property type="entry name" value="GH65_N"/>
</dbReference>
<name>A0ABT3H673_9HYPH</name>
<dbReference type="InterPro" id="IPR033432">
    <property type="entry name" value="GH94_catalytic"/>
</dbReference>
<evidence type="ECO:0000256" key="1">
    <source>
        <dbReference type="ARBA" id="ARBA00022676"/>
    </source>
</evidence>
<evidence type="ECO:0000313" key="5">
    <source>
        <dbReference type="Proteomes" id="UP001209755"/>
    </source>
</evidence>
<protein>
    <submittedName>
        <fullName evidence="4">Cellobiose phosphorylase</fullName>
    </submittedName>
</protein>
<dbReference type="InterPro" id="IPR048771">
    <property type="entry name" value="SOGP_2nd"/>
</dbReference>
<feature type="domain" description="FAD-binding PCMH-type" evidence="3">
    <location>
        <begin position="330"/>
        <end position="568"/>
    </location>
</feature>
<comment type="caution">
    <text evidence="4">The sequence shown here is derived from an EMBL/GenBank/DDBJ whole genome shotgun (WGS) entry which is preliminary data.</text>
</comment>
<dbReference type="Gene3D" id="2.70.98.40">
    <property type="entry name" value="Glycoside hydrolase, family 65, N-terminal domain"/>
    <property type="match status" value="1"/>
</dbReference>
<organism evidence="4 5">
    <name type="scientific">Rhodobium gokarnense</name>
    <dbReference type="NCBI Taxonomy" id="364296"/>
    <lineage>
        <taxon>Bacteria</taxon>
        <taxon>Pseudomonadati</taxon>
        <taxon>Pseudomonadota</taxon>
        <taxon>Alphaproteobacteria</taxon>
        <taxon>Hyphomicrobiales</taxon>
        <taxon>Rhodobiaceae</taxon>
        <taxon>Rhodobium</taxon>
    </lineage>
</organism>
<dbReference type="Gene3D" id="1.50.10.10">
    <property type="match status" value="1"/>
</dbReference>
<dbReference type="InterPro" id="IPR052047">
    <property type="entry name" value="GH94_Enzymes"/>
</dbReference>
<keyword evidence="2" id="KW-0808">Transferase</keyword>
<dbReference type="EMBL" id="JAOQNS010000001">
    <property type="protein sequence ID" value="MCW2305849.1"/>
    <property type="molecule type" value="Genomic_DNA"/>
</dbReference>
<dbReference type="Proteomes" id="UP001209755">
    <property type="component" value="Unassembled WGS sequence"/>
</dbReference>
<evidence type="ECO:0000259" key="3">
    <source>
        <dbReference type="PROSITE" id="PS51387"/>
    </source>
</evidence>
<keyword evidence="1" id="KW-0328">Glycosyltransferase</keyword>
<sequence length="1084" mass="118926">MTGTERRTTPTDADLDLGHATSPSGLGATVLPNGALFAIEHDAGDHRTMVSQVLGSPLGGGLGRIVLRLADGAVIPIAGSGARGLVGCQDNRIVWQCEDDGVAYRTTLWLHPTQLLWLWRIDVTNGGEAPLRCDAILMQDLGLADRGFLTNNEAFACQYLDHHIAHHPDAGPVILTRQNLAQWNAHPWVAHGCLDGAAGFATDFRQVLGPDHRDRVGVDLPFGTDLPSKRLQGECAGAILQSAPQKIAPGGTASQTFFGVYQPDHPAASSDADLGVVEEAQRASEVFEPRDIPLQKIRRSVLEEAPPLAVGPLSDAEIAERYPDRFHEERDGAEMLSFFVPEGRQNRHVVLRDKERLVARRHGTILLSGTSWMPEDDALSLTAWMHGVFGAQLTIGNTSLHKLFSVSRDPYNIVRSNGLRILVDTGEGWRHLTVPSAFEMGLQDCRWIYRLGDRTITVSMTVGGDAAAQLRVVADSGPCRFLVTGHLVLGERELDGGGRIEIDGATKRATFRPAENRLWDERYPEAVFHLVTSTPDEIEAIGCDGLLFEDSRNPTGDVVAVRTRATNDFSLAIVGSMTSQDAAATLAERYASGIDDAAMVAGTKPIWDAVSPRLILDENQSDDTVEAMNTALPWLIHNARIHVAAPHGLEQYTGAAWGTRDVCQGPLELLLTLRQDTPAREILKTVFSQQDEVKGDWPQWFMLEPYSFIRDAGAHGDVIVWPLKAVCDYLEETGDLAFLDEKVGWRREGGGAASDAESTVEDHAARLIATVESRFLAGTHLIRYGNGDWNDSLQPVDPQKRDWMVSSWTVALLYRQLRRYAALMHKAGRLEAAKRCETMAAAMRDDFRKYLLRDGIVAGYAVFDADGKTPDLLLHPTDKTTGVSLSLISITEAVVAGLLTPDEVSAHLRLLNDRLSFPDGVRLMDRPVPYRGGVETVFRRAESAAYFGREIGLMYVHAHLRYAEMLAGLGDSTRLWNALAVVNPIAVTDEVANAALRQRNAYFSSSDAAFADRYEASREWERVRDGTIPVEGGWRIYSSGPGLFINMLIRHALGSRREFGEEITAPCLPPDLAGLNVDWTSSRR</sequence>
<dbReference type="InterPro" id="IPR008928">
    <property type="entry name" value="6-hairpin_glycosidase_sf"/>
</dbReference>
<dbReference type="Pfam" id="PF21250">
    <property type="entry name" value="SOGP_2nd"/>
    <property type="match status" value="1"/>
</dbReference>
<dbReference type="PROSITE" id="PS51387">
    <property type="entry name" value="FAD_PCMH"/>
    <property type="match status" value="1"/>
</dbReference>
<dbReference type="PANTHER" id="PTHR37469:SF2">
    <property type="entry name" value="CELLOBIONIC ACID PHOSPHORYLASE"/>
    <property type="match status" value="1"/>
</dbReference>
<dbReference type="SUPFAM" id="SSF48208">
    <property type="entry name" value="Six-hairpin glycosidases"/>
    <property type="match status" value="1"/>
</dbReference>
<proteinExistence type="predicted"/>
<evidence type="ECO:0000256" key="2">
    <source>
        <dbReference type="ARBA" id="ARBA00022679"/>
    </source>
</evidence>
<dbReference type="Pfam" id="PF21958">
    <property type="entry name" value="SOGP_N"/>
    <property type="match status" value="1"/>
</dbReference>
<keyword evidence="5" id="KW-1185">Reference proteome</keyword>
<gene>
    <name evidence="4" type="ORF">M2319_000165</name>
</gene>
<reference evidence="5" key="1">
    <citation type="submission" date="2023-07" db="EMBL/GenBank/DDBJ databases">
        <title>Genome sequencing of Purple Non-Sulfur Bacteria from various extreme environments.</title>
        <authorList>
            <person name="Mayer M."/>
        </authorList>
    </citation>
    <scope>NUCLEOTIDE SEQUENCE [LARGE SCALE GENOMIC DNA]</scope>
    <source>
        <strain evidence="5">DSM 17935</strain>
    </source>
</reference>
<dbReference type="PANTHER" id="PTHR37469">
    <property type="entry name" value="CELLOBIONIC ACID PHOSPHORYLASE-RELATED"/>
    <property type="match status" value="1"/>
</dbReference>